<evidence type="ECO:0000256" key="4">
    <source>
        <dbReference type="ARBA" id="ARBA00022989"/>
    </source>
</evidence>
<keyword evidence="2 6" id="KW-0813">Transport</keyword>
<evidence type="ECO:0000256" key="6">
    <source>
        <dbReference type="RuleBase" id="RU003732"/>
    </source>
</evidence>
<evidence type="ECO:0000313" key="8">
    <source>
        <dbReference type="EMBL" id="MBO8468527.1"/>
    </source>
</evidence>
<dbReference type="PROSITE" id="PS50267">
    <property type="entry name" value="NA_NEUROTRAN_SYMP_3"/>
    <property type="match status" value="1"/>
</dbReference>
<organism evidence="8 9">
    <name type="scientific">Candidatus Ornithospirochaeta stercoravium</name>
    <dbReference type="NCBI Taxonomy" id="2840897"/>
    <lineage>
        <taxon>Bacteria</taxon>
        <taxon>Pseudomonadati</taxon>
        <taxon>Spirochaetota</taxon>
        <taxon>Spirochaetia</taxon>
        <taxon>Spirochaetales</taxon>
        <taxon>Spirochaetaceae</taxon>
        <taxon>Spirochaetaceae incertae sedis</taxon>
        <taxon>Candidatus Ornithospirochaeta</taxon>
    </lineage>
</organism>
<accession>A0A9D9NCB6</accession>
<evidence type="ECO:0000256" key="3">
    <source>
        <dbReference type="ARBA" id="ARBA00022692"/>
    </source>
</evidence>
<evidence type="ECO:0000256" key="5">
    <source>
        <dbReference type="ARBA" id="ARBA00023136"/>
    </source>
</evidence>
<feature type="transmembrane region" description="Helical" evidence="7">
    <location>
        <begin position="7"/>
        <end position="28"/>
    </location>
</feature>
<feature type="transmembrane region" description="Helical" evidence="7">
    <location>
        <begin position="133"/>
        <end position="162"/>
    </location>
</feature>
<keyword evidence="3 6" id="KW-0812">Transmembrane</keyword>
<dbReference type="SUPFAM" id="SSF161070">
    <property type="entry name" value="SNF-like"/>
    <property type="match status" value="1"/>
</dbReference>
<dbReference type="GO" id="GO:0015293">
    <property type="term" value="F:symporter activity"/>
    <property type="evidence" value="ECO:0007669"/>
    <property type="project" value="UniProtKB-KW"/>
</dbReference>
<dbReference type="PROSITE" id="PS00610">
    <property type="entry name" value="NA_NEUROTRAN_SYMP_1"/>
    <property type="match status" value="1"/>
</dbReference>
<feature type="transmembrane region" description="Helical" evidence="7">
    <location>
        <begin position="433"/>
        <end position="452"/>
    </location>
</feature>
<evidence type="ECO:0000256" key="7">
    <source>
        <dbReference type="SAM" id="Phobius"/>
    </source>
</evidence>
<dbReference type="InterPro" id="IPR000175">
    <property type="entry name" value="Na/ntran_symport"/>
</dbReference>
<dbReference type="PRINTS" id="PR00176">
    <property type="entry name" value="NANEUSMPORT"/>
</dbReference>
<reference evidence="8" key="1">
    <citation type="submission" date="2020-10" db="EMBL/GenBank/DDBJ databases">
        <authorList>
            <person name="Gilroy R."/>
        </authorList>
    </citation>
    <scope>NUCLEOTIDE SEQUENCE</scope>
    <source>
        <strain evidence="8">14700</strain>
    </source>
</reference>
<dbReference type="InterPro" id="IPR047218">
    <property type="entry name" value="YocR/YhdH-like"/>
</dbReference>
<dbReference type="GO" id="GO:0016020">
    <property type="term" value="C:membrane"/>
    <property type="evidence" value="ECO:0007669"/>
    <property type="project" value="UniProtKB-SubCell"/>
</dbReference>
<dbReference type="CDD" id="cd10336">
    <property type="entry name" value="SLC6sbd_Tyt1-Like"/>
    <property type="match status" value="1"/>
</dbReference>
<keyword evidence="6" id="KW-0769">Symport</keyword>
<keyword evidence="5 7" id="KW-0472">Membrane</keyword>
<evidence type="ECO:0000256" key="1">
    <source>
        <dbReference type="ARBA" id="ARBA00004141"/>
    </source>
</evidence>
<sequence length="458" mass="50341">MAEREKLSSRIGFILLSAGCAIGLGNVWRFPYITGRYGGAAFVLIYLLFLVMVGLPVMIMEFAIGRASRRNISVALRTLEPEGKKWHWYGPVAIAGNYLLMMYYTVVTGWLLYYFASMLTGKASSLDSQSSEAFFSSLLGSTGIQYLFTIIAIVIGFMICLGGLQKGVEKASKIMMACLLALIIILAINSMRLPGAKEGLSFYLIPDFNKMKEAGISEAIFAAMSQAFFTLGLGIGSMEIFGSYIGKEQSLTGESVRIISLDTFVALFSGLIIFPACFSFSINPGSGPSLLFITLPSVFSSMDGGRIWGTLFFLFMAFAAMTTLIAVFENIISYWMDSHGWTRRKAVLINMFLLMILALPCILGYSTFTSFTPLGAGTSVLDLEDFLISSTITPLGSLLLVLFCSHAFGWGWKGFKTEADEGKGLKFPSWLRIYVKWILPLVILVLFIKGYGDIFSKL</sequence>
<gene>
    <name evidence="8" type="ORF">IAA72_01930</name>
</gene>
<proteinExistence type="inferred from homology"/>
<dbReference type="Proteomes" id="UP000810292">
    <property type="component" value="Unassembled WGS sequence"/>
</dbReference>
<keyword evidence="4 7" id="KW-1133">Transmembrane helix</keyword>
<protein>
    <recommendedName>
        <fullName evidence="6">Transporter</fullName>
    </recommendedName>
</protein>
<dbReference type="PANTHER" id="PTHR42948">
    <property type="entry name" value="TRANSPORTER"/>
    <property type="match status" value="1"/>
</dbReference>
<dbReference type="EMBL" id="JADIMF010000028">
    <property type="protein sequence ID" value="MBO8468527.1"/>
    <property type="molecule type" value="Genomic_DNA"/>
</dbReference>
<evidence type="ECO:0000256" key="2">
    <source>
        <dbReference type="ARBA" id="ARBA00022448"/>
    </source>
</evidence>
<comment type="similarity">
    <text evidence="6">Belongs to the sodium:neurotransmitter symporter (SNF) (TC 2.A.22) family.</text>
</comment>
<feature type="transmembrane region" description="Helical" evidence="7">
    <location>
        <begin position="40"/>
        <end position="65"/>
    </location>
</feature>
<feature type="transmembrane region" description="Helical" evidence="7">
    <location>
        <begin position="219"/>
        <end position="246"/>
    </location>
</feature>
<dbReference type="NCBIfam" id="NF037979">
    <property type="entry name" value="Na_transp"/>
    <property type="match status" value="1"/>
</dbReference>
<reference evidence="8" key="2">
    <citation type="journal article" date="2021" name="PeerJ">
        <title>Extensive microbial diversity within the chicken gut microbiome revealed by metagenomics and culture.</title>
        <authorList>
            <person name="Gilroy R."/>
            <person name="Ravi A."/>
            <person name="Getino M."/>
            <person name="Pursley I."/>
            <person name="Horton D.L."/>
            <person name="Alikhan N.F."/>
            <person name="Baker D."/>
            <person name="Gharbi K."/>
            <person name="Hall N."/>
            <person name="Watson M."/>
            <person name="Adriaenssens E.M."/>
            <person name="Foster-Nyarko E."/>
            <person name="Jarju S."/>
            <person name="Secka A."/>
            <person name="Antonio M."/>
            <person name="Oren A."/>
            <person name="Chaudhuri R.R."/>
            <person name="La Ragione R."/>
            <person name="Hildebrand F."/>
            <person name="Pallen M.J."/>
        </authorList>
    </citation>
    <scope>NUCLEOTIDE SEQUENCE</scope>
    <source>
        <strain evidence="8">14700</strain>
    </source>
</reference>
<comment type="subcellular location">
    <subcellularLocation>
        <location evidence="1">Membrane</location>
        <topology evidence="1">Multi-pass membrane protein</topology>
    </subcellularLocation>
</comment>
<comment type="caution">
    <text evidence="8">The sequence shown here is derived from an EMBL/GenBank/DDBJ whole genome shotgun (WGS) entry which is preliminary data.</text>
</comment>
<dbReference type="InterPro" id="IPR037272">
    <property type="entry name" value="SNS_sf"/>
</dbReference>
<evidence type="ECO:0000313" key="9">
    <source>
        <dbReference type="Proteomes" id="UP000810292"/>
    </source>
</evidence>
<feature type="transmembrane region" description="Helical" evidence="7">
    <location>
        <begin position="386"/>
        <end position="412"/>
    </location>
</feature>
<feature type="transmembrane region" description="Helical" evidence="7">
    <location>
        <begin position="258"/>
        <end position="282"/>
    </location>
</feature>
<feature type="transmembrane region" description="Helical" evidence="7">
    <location>
        <begin position="174"/>
        <end position="193"/>
    </location>
</feature>
<name>A0A9D9NCB6_9SPIO</name>
<feature type="transmembrane region" description="Helical" evidence="7">
    <location>
        <begin position="307"/>
        <end position="335"/>
    </location>
</feature>
<dbReference type="AlphaFoldDB" id="A0A9D9NCB6"/>
<dbReference type="Pfam" id="PF00209">
    <property type="entry name" value="SNF"/>
    <property type="match status" value="2"/>
</dbReference>
<feature type="transmembrane region" description="Helical" evidence="7">
    <location>
        <begin position="86"/>
        <end position="113"/>
    </location>
</feature>
<feature type="transmembrane region" description="Helical" evidence="7">
    <location>
        <begin position="347"/>
        <end position="366"/>
    </location>
</feature>
<dbReference type="PANTHER" id="PTHR42948:SF1">
    <property type="entry name" value="TRANSPORTER"/>
    <property type="match status" value="1"/>
</dbReference>